<feature type="region of interest" description="Disordered" evidence="1">
    <location>
        <begin position="1"/>
        <end position="51"/>
    </location>
</feature>
<reference evidence="3 4" key="1">
    <citation type="submission" date="2024-02" db="EMBL/GenBank/DDBJ databases">
        <title>De novo assembly and annotation of 12 fungi associated with fruit tree decline syndrome in Ontario, Canada.</title>
        <authorList>
            <person name="Sulman M."/>
            <person name="Ellouze W."/>
            <person name="Ilyukhin E."/>
        </authorList>
    </citation>
    <scope>NUCLEOTIDE SEQUENCE [LARGE SCALE GENOMIC DNA]</scope>
    <source>
        <strain evidence="3 4">M1-105</strain>
    </source>
</reference>
<evidence type="ECO:0000256" key="2">
    <source>
        <dbReference type="SAM" id="Phobius"/>
    </source>
</evidence>
<feature type="region of interest" description="Disordered" evidence="1">
    <location>
        <begin position="290"/>
        <end position="325"/>
    </location>
</feature>
<keyword evidence="2" id="KW-0472">Membrane</keyword>
<evidence type="ECO:0008006" key="5">
    <source>
        <dbReference type="Google" id="ProtNLM"/>
    </source>
</evidence>
<dbReference type="Proteomes" id="UP001521116">
    <property type="component" value="Unassembled WGS sequence"/>
</dbReference>
<protein>
    <recommendedName>
        <fullName evidence="5">MARVEL domain-containing protein</fullName>
    </recommendedName>
</protein>
<organism evidence="3 4">
    <name type="scientific">Neofusicoccum ribis</name>
    <dbReference type="NCBI Taxonomy" id="45134"/>
    <lineage>
        <taxon>Eukaryota</taxon>
        <taxon>Fungi</taxon>
        <taxon>Dikarya</taxon>
        <taxon>Ascomycota</taxon>
        <taxon>Pezizomycotina</taxon>
        <taxon>Dothideomycetes</taxon>
        <taxon>Dothideomycetes incertae sedis</taxon>
        <taxon>Botryosphaeriales</taxon>
        <taxon>Botryosphaeriaceae</taxon>
        <taxon>Neofusicoccum</taxon>
    </lineage>
</organism>
<feature type="transmembrane region" description="Helical" evidence="2">
    <location>
        <begin position="74"/>
        <end position="96"/>
    </location>
</feature>
<keyword evidence="4" id="KW-1185">Reference proteome</keyword>
<feature type="transmembrane region" description="Helical" evidence="2">
    <location>
        <begin position="116"/>
        <end position="137"/>
    </location>
</feature>
<evidence type="ECO:0000313" key="4">
    <source>
        <dbReference type="Proteomes" id="UP001521116"/>
    </source>
</evidence>
<gene>
    <name evidence="3" type="ORF">SLS56_012007</name>
</gene>
<sequence length="325" mass="35506">MPDDVANPEIPSTSAPNPPHTTVSPTAPDAAATPNDAPATTAPTGAATRETTAGATGRILPRFHFYEHLWPWKFGLRWVTILCAIVGLSTLIAASVEGAEEEQYHYIDDGSWVGLLAIPLFISLIFNVICVCVLFFTRRPVHPGVAVGLDLFLWMSFVVTGTFAMFAWSYIGWDTYSSSSNASNNIAEQYCGGSDYTYYYSNDTCVYTPSDCPGYDSCEERDAYNNAMHRKGLVFAGVVMSYACVLLHFVLFVWACVDTARRNKNKGTEQARIVAERIVQEMLATGQLVRPAPAMTRGDAPGQPPMEYYTPPAHSSGVGKSREQA</sequence>
<keyword evidence="2" id="KW-1133">Transmembrane helix</keyword>
<dbReference type="EMBL" id="JAJVDC020000356">
    <property type="protein sequence ID" value="KAL1614827.1"/>
    <property type="molecule type" value="Genomic_DNA"/>
</dbReference>
<keyword evidence="2" id="KW-0812">Transmembrane</keyword>
<evidence type="ECO:0000256" key="1">
    <source>
        <dbReference type="SAM" id="MobiDB-lite"/>
    </source>
</evidence>
<evidence type="ECO:0000313" key="3">
    <source>
        <dbReference type="EMBL" id="KAL1614827.1"/>
    </source>
</evidence>
<feature type="transmembrane region" description="Helical" evidence="2">
    <location>
        <begin position="233"/>
        <end position="257"/>
    </location>
</feature>
<feature type="transmembrane region" description="Helical" evidence="2">
    <location>
        <begin position="149"/>
        <end position="171"/>
    </location>
</feature>
<name>A0ABR3SA18_9PEZI</name>
<comment type="caution">
    <text evidence="3">The sequence shown here is derived from an EMBL/GenBank/DDBJ whole genome shotgun (WGS) entry which is preliminary data.</text>
</comment>
<feature type="compositionally biased region" description="Low complexity" evidence="1">
    <location>
        <begin position="21"/>
        <end position="51"/>
    </location>
</feature>
<proteinExistence type="predicted"/>
<accession>A0ABR3SA18</accession>